<evidence type="ECO:0000313" key="3">
    <source>
        <dbReference type="EMBL" id="QAS51547.1"/>
    </source>
</evidence>
<dbReference type="Proteomes" id="UP000287756">
    <property type="component" value="Chromosome"/>
</dbReference>
<proteinExistence type="predicted"/>
<dbReference type="RefSeq" id="WP_128523392.1">
    <property type="nucleotide sequence ID" value="NZ_CANLVY010000003.1"/>
</dbReference>
<dbReference type="InterPro" id="IPR051932">
    <property type="entry name" value="Bact_StressResp_Reg"/>
</dbReference>
<dbReference type="OrthoDB" id="2379721at2"/>
<gene>
    <name evidence="3" type="ORF">HLI_04570</name>
</gene>
<protein>
    <submittedName>
        <fullName evidence="3">Anti-anti-sigma factor</fullName>
    </submittedName>
</protein>
<accession>A0A410MA19</accession>
<organism evidence="3 4">
    <name type="scientific">Halobacillus litoralis</name>
    <dbReference type="NCBI Taxonomy" id="45668"/>
    <lineage>
        <taxon>Bacteria</taxon>
        <taxon>Bacillati</taxon>
        <taxon>Bacillota</taxon>
        <taxon>Bacilli</taxon>
        <taxon>Bacillales</taxon>
        <taxon>Bacillaceae</taxon>
        <taxon>Halobacillus</taxon>
    </lineage>
</organism>
<reference evidence="3 4" key="1">
    <citation type="submission" date="2018-01" db="EMBL/GenBank/DDBJ databases">
        <title>The whole genome sequencing and assembly of Halobacillus litoralis ERB031 strain.</title>
        <authorList>
            <person name="Lee S.-J."/>
            <person name="Park M.-K."/>
            <person name="Kim J.-Y."/>
            <person name="Lee Y.-J."/>
            <person name="Yi H."/>
            <person name="Bahn Y.-S."/>
            <person name="Kim J.F."/>
            <person name="Lee D.-W."/>
        </authorList>
    </citation>
    <scope>NUCLEOTIDE SEQUENCE [LARGE SCALE GENOMIC DNA]</scope>
    <source>
        <strain evidence="3 4">ERB 031</strain>
    </source>
</reference>
<dbReference type="SUPFAM" id="SSF52091">
    <property type="entry name" value="SpoIIaa-like"/>
    <property type="match status" value="1"/>
</dbReference>
<dbReference type="InterPro" id="IPR036513">
    <property type="entry name" value="STAS_dom_sf"/>
</dbReference>
<dbReference type="PANTHER" id="PTHR33745">
    <property type="entry name" value="RSBT ANTAGONIST PROTEIN RSBS-RELATED"/>
    <property type="match status" value="1"/>
</dbReference>
<sequence>MALTYDYSSHLKQFFEKNSQIFEQTLLSEAVNVKDKIDEILRIGNIDLVTNAHHLVVYIIDGEDEALKKFAEKEGIAWATHSIALSFKLEWVQAIRRTLWDLIEKYYKENNKYEIGDFFRLETEVNNRVDEFLNTFFISYSTYKDSLINAQRELVENLSVPIIPIDSSVCILPLIGSMDTYRTEILKEKVLTEVSASRIETLIMDLSGIASMDSESIVDLLKSIDGIAMMGCRTVITGLRKEIVREMTNAGVNFNQQTETLGTLQQALNEYFVIQ</sequence>
<dbReference type="PANTHER" id="PTHR33745:SF3">
    <property type="entry name" value="RSBT CO-ANTAGONIST PROTEIN RSBRC"/>
    <property type="match status" value="1"/>
</dbReference>
<dbReference type="InterPro" id="IPR002645">
    <property type="entry name" value="STAS_dom"/>
</dbReference>
<evidence type="ECO:0000313" key="4">
    <source>
        <dbReference type="Proteomes" id="UP000287756"/>
    </source>
</evidence>
<evidence type="ECO:0000256" key="1">
    <source>
        <dbReference type="ARBA" id="ARBA00022553"/>
    </source>
</evidence>
<keyword evidence="1" id="KW-0597">Phosphoprotein</keyword>
<dbReference type="EMBL" id="CP026118">
    <property type="protein sequence ID" value="QAS51547.1"/>
    <property type="molecule type" value="Genomic_DNA"/>
</dbReference>
<dbReference type="CDD" id="cd07041">
    <property type="entry name" value="STAS_RsbR_RsbS_like"/>
    <property type="match status" value="1"/>
</dbReference>
<dbReference type="PROSITE" id="PS50801">
    <property type="entry name" value="STAS"/>
    <property type="match status" value="1"/>
</dbReference>
<dbReference type="KEGG" id="hli:HLI_04570"/>
<feature type="domain" description="STAS" evidence="2">
    <location>
        <begin position="159"/>
        <end position="271"/>
    </location>
</feature>
<dbReference type="Pfam" id="PF01740">
    <property type="entry name" value="STAS"/>
    <property type="match status" value="1"/>
</dbReference>
<name>A0A410MA19_9BACI</name>
<evidence type="ECO:0000259" key="2">
    <source>
        <dbReference type="PROSITE" id="PS50801"/>
    </source>
</evidence>
<dbReference type="AlphaFoldDB" id="A0A410MA19"/>
<dbReference type="Gene3D" id="3.30.750.24">
    <property type="entry name" value="STAS domain"/>
    <property type="match status" value="1"/>
</dbReference>